<name>A0A699XGC7_TANCI</name>
<proteinExistence type="predicted"/>
<feature type="region of interest" description="Disordered" evidence="1">
    <location>
        <begin position="22"/>
        <end position="56"/>
    </location>
</feature>
<organism evidence="2">
    <name type="scientific">Tanacetum cinerariifolium</name>
    <name type="common">Dalmatian daisy</name>
    <name type="synonym">Chrysanthemum cinerariifolium</name>
    <dbReference type="NCBI Taxonomy" id="118510"/>
    <lineage>
        <taxon>Eukaryota</taxon>
        <taxon>Viridiplantae</taxon>
        <taxon>Streptophyta</taxon>
        <taxon>Embryophyta</taxon>
        <taxon>Tracheophyta</taxon>
        <taxon>Spermatophyta</taxon>
        <taxon>Magnoliopsida</taxon>
        <taxon>eudicotyledons</taxon>
        <taxon>Gunneridae</taxon>
        <taxon>Pentapetalae</taxon>
        <taxon>asterids</taxon>
        <taxon>campanulids</taxon>
        <taxon>Asterales</taxon>
        <taxon>Asteraceae</taxon>
        <taxon>Asteroideae</taxon>
        <taxon>Anthemideae</taxon>
        <taxon>Anthemidinae</taxon>
        <taxon>Tanacetum</taxon>
    </lineage>
</organism>
<sequence>KVGAGFSPAACKDKVEELKAIETEKEEERERERQQQSAYVQSEIHESHGDPSASYQ</sequence>
<dbReference type="AlphaFoldDB" id="A0A699XGC7"/>
<evidence type="ECO:0000256" key="1">
    <source>
        <dbReference type="SAM" id="MobiDB-lite"/>
    </source>
</evidence>
<dbReference type="EMBL" id="BKCJ011859841">
    <property type="protein sequence ID" value="GFD58985.1"/>
    <property type="molecule type" value="Genomic_DNA"/>
</dbReference>
<protein>
    <submittedName>
        <fullName evidence="2">Uncharacterized protein</fullName>
    </submittedName>
</protein>
<accession>A0A699XGC7</accession>
<feature type="non-terminal residue" evidence="2">
    <location>
        <position position="1"/>
    </location>
</feature>
<feature type="compositionally biased region" description="Basic and acidic residues" evidence="1">
    <location>
        <begin position="22"/>
        <end position="34"/>
    </location>
</feature>
<gene>
    <name evidence="2" type="ORF">Tci_930954</name>
</gene>
<reference evidence="2" key="1">
    <citation type="journal article" date="2019" name="Sci. Rep.">
        <title>Draft genome of Tanacetum cinerariifolium, the natural source of mosquito coil.</title>
        <authorList>
            <person name="Yamashiro T."/>
            <person name="Shiraishi A."/>
            <person name="Satake H."/>
            <person name="Nakayama K."/>
        </authorList>
    </citation>
    <scope>NUCLEOTIDE SEQUENCE</scope>
</reference>
<comment type="caution">
    <text evidence="2">The sequence shown here is derived from an EMBL/GenBank/DDBJ whole genome shotgun (WGS) entry which is preliminary data.</text>
</comment>
<evidence type="ECO:0000313" key="2">
    <source>
        <dbReference type="EMBL" id="GFD58985.1"/>
    </source>
</evidence>